<organism evidence="1 2">
    <name type="scientific">Streptomyces tremellae</name>
    <dbReference type="NCBI Taxonomy" id="1124239"/>
    <lineage>
        <taxon>Bacteria</taxon>
        <taxon>Bacillati</taxon>
        <taxon>Actinomycetota</taxon>
        <taxon>Actinomycetes</taxon>
        <taxon>Kitasatosporales</taxon>
        <taxon>Streptomycetaceae</taxon>
        <taxon>Streptomyces</taxon>
    </lineage>
</organism>
<accession>A0ABP7FI84</accession>
<proteinExistence type="predicted"/>
<gene>
    <name evidence="1" type="ORF">GCM10023082_37060</name>
</gene>
<evidence type="ECO:0008006" key="3">
    <source>
        <dbReference type="Google" id="ProtNLM"/>
    </source>
</evidence>
<evidence type="ECO:0000313" key="1">
    <source>
        <dbReference type="EMBL" id="GAA3736524.1"/>
    </source>
</evidence>
<protein>
    <recommendedName>
        <fullName evidence="3">Tetratricopeptide repeat protein</fullName>
    </recommendedName>
</protein>
<evidence type="ECO:0000313" key="2">
    <source>
        <dbReference type="Proteomes" id="UP001499884"/>
    </source>
</evidence>
<dbReference type="Gene3D" id="1.25.40.10">
    <property type="entry name" value="Tetratricopeptide repeat domain"/>
    <property type="match status" value="2"/>
</dbReference>
<sequence>MYGKARAPEYQGTLGATLEVNSSYEEVLATAKRAEQDAATAVERARALLAVAEAHRRLGQAAEAGAAWRASYRAAREADAPAAMAWALWSGGTLARQCGSLPLARRLLGLAVPLARAGGDRTARGYALAGLAETGRIQGDYEAVADLHEELLREARAHGEARHIVWAMSGIAQMCRNTGEWDRALALFEESAGIAAEAEDHRGSAWSLRGVADVLSLRGETDRALLMLSRAARTCREMHLASALAYNHKMRGNVLYRAARYPQARRAYTVALTEFAAIQEPRGTALARLGLVKTLAQLGRPTPLTLADLDTLDAEFTRLGLSYARRTITEFRTRLPALAA</sequence>
<dbReference type="Proteomes" id="UP001499884">
    <property type="component" value="Unassembled WGS sequence"/>
</dbReference>
<comment type="caution">
    <text evidence="1">The sequence shown here is derived from an EMBL/GenBank/DDBJ whole genome shotgun (WGS) entry which is preliminary data.</text>
</comment>
<dbReference type="InterPro" id="IPR011990">
    <property type="entry name" value="TPR-like_helical_dom_sf"/>
</dbReference>
<reference evidence="2" key="1">
    <citation type="journal article" date="2019" name="Int. J. Syst. Evol. Microbiol.">
        <title>The Global Catalogue of Microorganisms (GCM) 10K type strain sequencing project: providing services to taxonomists for standard genome sequencing and annotation.</title>
        <authorList>
            <consortium name="The Broad Institute Genomics Platform"/>
            <consortium name="The Broad Institute Genome Sequencing Center for Infectious Disease"/>
            <person name="Wu L."/>
            <person name="Ma J."/>
        </authorList>
    </citation>
    <scope>NUCLEOTIDE SEQUENCE [LARGE SCALE GENOMIC DNA]</scope>
    <source>
        <strain evidence="2">JCM 30846</strain>
    </source>
</reference>
<dbReference type="RefSeq" id="WP_345648402.1">
    <property type="nucleotide sequence ID" value="NZ_BAABEP010000025.1"/>
</dbReference>
<dbReference type="SUPFAM" id="SSF48452">
    <property type="entry name" value="TPR-like"/>
    <property type="match status" value="2"/>
</dbReference>
<dbReference type="Pfam" id="PF13424">
    <property type="entry name" value="TPR_12"/>
    <property type="match status" value="1"/>
</dbReference>
<keyword evidence="2" id="KW-1185">Reference proteome</keyword>
<name>A0ABP7FI84_9ACTN</name>
<dbReference type="EMBL" id="BAABEP010000025">
    <property type="protein sequence ID" value="GAA3736524.1"/>
    <property type="molecule type" value="Genomic_DNA"/>
</dbReference>